<dbReference type="SUPFAM" id="SSF74982">
    <property type="entry name" value="Small protein B (SmpB)"/>
    <property type="match status" value="1"/>
</dbReference>
<dbReference type="PANTHER" id="PTHR30308:SF2">
    <property type="entry name" value="SSRA-BINDING PROTEIN"/>
    <property type="match status" value="1"/>
</dbReference>
<comment type="similarity">
    <text evidence="3">Belongs to the SmpB family.</text>
</comment>
<name>A0A7C4TNR1_UNCKA</name>
<dbReference type="PANTHER" id="PTHR30308">
    <property type="entry name" value="TMRNA-BINDING COMPONENT OF TRANS-TRANSLATION TAGGING COMPLEX"/>
    <property type="match status" value="1"/>
</dbReference>
<evidence type="ECO:0000256" key="1">
    <source>
        <dbReference type="ARBA" id="ARBA00022490"/>
    </source>
</evidence>
<dbReference type="InterPro" id="IPR000037">
    <property type="entry name" value="SsrA-bd_prot"/>
</dbReference>
<dbReference type="GO" id="GO:0003723">
    <property type="term" value="F:RNA binding"/>
    <property type="evidence" value="ECO:0007669"/>
    <property type="project" value="UniProtKB-UniRule"/>
</dbReference>
<keyword evidence="1 3" id="KW-0963">Cytoplasm</keyword>
<dbReference type="GO" id="GO:0070929">
    <property type="term" value="P:trans-translation"/>
    <property type="evidence" value="ECO:0007669"/>
    <property type="project" value="UniProtKB-UniRule"/>
</dbReference>
<dbReference type="EMBL" id="DSRT01000017">
    <property type="protein sequence ID" value="HGW29367.1"/>
    <property type="molecule type" value="Genomic_DNA"/>
</dbReference>
<keyword evidence="2 3" id="KW-0694">RNA-binding</keyword>
<accession>A0A7C4TNR1</accession>
<organism evidence="4">
    <name type="scientific">candidate division WWE3 bacterium</name>
    <dbReference type="NCBI Taxonomy" id="2053526"/>
    <lineage>
        <taxon>Bacteria</taxon>
        <taxon>Katanobacteria</taxon>
    </lineage>
</organism>
<comment type="subcellular location">
    <subcellularLocation>
        <location evidence="3">Cytoplasm</location>
    </subcellularLocation>
    <text evidence="3">The tmRNA-SmpB complex associates with stalled 70S ribosomes.</text>
</comment>
<dbReference type="Gene3D" id="2.40.280.10">
    <property type="match status" value="1"/>
</dbReference>
<evidence type="ECO:0000256" key="3">
    <source>
        <dbReference type="HAMAP-Rule" id="MF_00023"/>
    </source>
</evidence>
<evidence type="ECO:0000256" key="2">
    <source>
        <dbReference type="ARBA" id="ARBA00022884"/>
    </source>
</evidence>
<proteinExistence type="inferred from homology"/>
<dbReference type="Pfam" id="PF01668">
    <property type="entry name" value="SmpB"/>
    <property type="match status" value="1"/>
</dbReference>
<reference evidence="4" key="1">
    <citation type="journal article" date="2020" name="mSystems">
        <title>Genome- and Community-Level Interaction Insights into Carbon Utilization and Element Cycling Functions of Hydrothermarchaeota in Hydrothermal Sediment.</title>
        <authorList>
            <person name="Zhou Z."/>
            <person name="Liu Y."/>
            <person name="Xu W."/>
            <person name="Pan J."/>
            <person name="Luo Z.H."/>
            <person name="Li M."/>
        </authorList>
    </citation>
    <scope>NUCLEOTIDE SEQUENCE [LARGE SCALE GENOMIC DNA]</scope>
    <source>
        <strain evidence="4">SpSt-417</strain>
    </source>
</reference>
<evidence type="ECO:0000313" key="4">
    <source>
        <dbReference type="EMBL" id="HGW29367.1"/>
    </source>
</evidence>
<dbReference type="AlphaFoldDB" id="A0A7C4TNR1"/>
<gene>
    <name evidence="3" type="primary">smpB</name>
    <name evidence="4" type="ORF">ENR63_00355</name>
</gene>
<comment type="function">
    <text evidence="3">Required for rescue of stalled ribosomes mediated by trans-translation. Binds to transfer-messenger RNA (tmRNA), required for stable association of tmRNA with ribosomes. tmRNA and SmpB together mimic tRNA shape, replacing the anticodon stem-loop with SmpB. tmRNA is encoded by the ssrA gene; the 2 termini fold to resemble tRNA(Ala) and it encodes a 'tag peptide', a short internal open reading frame. During trans-translation Ala-aminoacylated tmRNA acts like a tRNA, entering the A-site of stalled ribosomes, displacing the stalled mRNA. The ribosome then switches to translate the ORF on the tmRNA; the nascent peptide is terminated with the 'tag peptide' encoded by the tmRNA and targeted for degradation. The ribosome is freed to recommence translation, which seems to be the essential function of trans-translation.</text>
</comment>
<dbReference type="GO" id="GO:0005829">
    <property type="term" value="C:cytosol"/>
    <property type="evidence" value="ECO:0007669"/>
    <property type="project" value="TreeGrafter"/>
</dbReference>
<dbReference type="HAMAP" id="MF_00023">
    <property type="entry name" value="SmpB"/>
    <property type="match status" value="1"/>
</dbReference>
<dbReference type="GO" id="GO:0070930">
    <property type="term" value="P:trans-translation-dependent protein tagging"/>
    <property type="evidence" value="ECO:0007669"/>
    <property type="project" value="TreeGrafter"/>
</dbReference>
<dbReference type="InterPro" id="IPR023620">
    <property type="entry name" value="SmpB"/>
</dbReference>
<sequence length="153" mass="17615">MLISRNRKALFDYEIIEKFLAGIILKGYEAKALRERKVNMEGAYIKPLPDGLYVVGMHIGRYSSQSQSYQEENSRAPRKILLTGREESTIRRALEEKGKTAVPLAILLKHNLLKIEIALVKGRQKKEKKVVAKERQIKMDLARESKQYKNSKS</sequence>
<protein>
    <recommendedName>
        <fullName evidence="3">SsrA-binding protein</fullName>
    </recommendedName>
    <alternativeName>
        <fullName evidence="3">Small protein B</fullName>
    </alternativeName>
</protein>
<comment type="caution">
    <text evidence="4">The sequence shown here is derived from an EMBL/GenBank/DDBJ whole genome shotgun (WGS) entry which is preliminary data.</text>
</comment>